<protein>
    <submittedName>
        <fullName evidence="1">Uncharacterized protein</fullName>
    </submittedName>
</protein>
<name>A0A6M4YAC3_AERME</name>
<evidence type="ECO:0000313" key="2">
    <source>
        <dbReference type="Proteomes" id="UP000501427"/>
    </source>
</evidence>
<gene>
    <name evidence="1" type="ORF">E4184_04585</name>
</gene>
<reference evidence="1 2" key="1">
    <citation type="submission" date="2019-03" db="EMBL/GenBank/DDBJ databases">
        <title>Novel transposon Tn6433 accelerates the dissemination of tet(E) in Aeromonas from aerobic biofilm under oxytetracycline stress.</title>
        <authorList>
            <person name="Shi Y."/>
            <person name="Tian Z."/>
            <person name="Zhang Y."/>
            <person name="Zhang H."/>
            <person name="Yang M."/>
        </authorList>
    </citation>
    <scope>NUCLEOTIDE SEQUENCE [LARGE SCALE GENOMIC DNA]</scope>
    <source>
        <strain evidence="1 2">T0.1-19</strain>
    </source>
</reference>
<evidence type="ECO:0000313" key="1">
    <source>
        <dbReference type="EMBL" id="QJT20801.1"/>
    </source>
</evidence>
<dbReference type="EMBL" id="CP038441">
    <property type="protein sequence ID" value="QJT20801.1"/>
    <property type="molecule type" value="Genomic_DNA"/>
</dbReference>
<dbReference type="Proteomes" id="UP000501427">
    <property type="component" value="Chromosome"/>
</dbReference>
<dbReference type="AlphaFoldDB" id="A0A6M4YAC3"/>
<sequence length="202" mass="23094">MVQKTWAVICLIFSLTYAAVINGPQFFENIQKLPATIESTYNKFSVWYFDDKNWSGFWSSDTEFIVDWQDLNLSDTDLVIDMESVHGTISGVIFTKNVCNTIPLLGMLMLDAKVSLFGQTADGILFEYINGSRRNLSTIKFRMDGSILHISPINDRFKFIPTAVKIIKQAEKENKSLLPKGEKGFIDVCRVQREKLFKKSQE</sequence>
<organism evidence="1 2">
    <name type="scientific">Aeromonas media</name>
    <dbReference type="NCBI Taxonomy" id="651"/>
    <lineage>
        <taxon>Bacteria</taxon>
        <taxon>Pseudomonadati</taxon>
        <taxon>Pseudomonadota</taxon>
        <taxon>Gammaproteobacteria</taxon>
        <taxon>Aeromonadales</taxon>
        <taxon>Aeromonadaceae</taxon>
        <taxon>Aeromonas</taxon>
    </lineage>
</organism>
<proteinExistence type="predicted"/>
<dbReference type="RefSeq" id="WP_171275528.1">
    <property type="nucleotide sequence ID" value="NZ_CAWPJG010000001.1"/>
</dbReference>
<accession>A0A6M4YAC3</accession>